<evidence type="ECO:0000256" key="3">
    <source>
        <dbReference type="ARBA" id="ARBA00022448"/>
    </source>
</evidence>
<keyword evidence="5" id="KW-0574">Periplasm</keyword>
<comment type="subcellular location">
    <subcellularLocation>
        <location evidence="1">Periplasm</location>
    </subcellularLocation>
</comment>
<dbReference type="NCBIfam" id="NF008022">
    <property type="entry name" value="PRK10752.1"/>
    <property type="match status" value="1"/>
</dbReference>
<dbReference type="NCBIfam" id="NF008106">
    <property type="entry name" value="PRK10852.1"/>
    <property type="match status" value="1"/>
</dbReference>
<evidence type="ECO:0000313" key="7">
    <source>
        <dbReference type="EMBL" id="NIJ57349.1"/>
    </source>
</evidence>
<dbReference type="Proteomes" id="UP001429580">
    <property type="component" value="Unassembled WGS sequence"/>
</dbReference>
<keyword evidence="8" id="KW-1185">Reference proteome</keyword>
<evidence type="ECO:0000256" key="4">
    <source>
        <dbReference type="ARBA" id="ARBA00022729"/>
    </source>
</evidence>
<protein>
    <submittedName>
        <fullName evidence="7">Sulfate transport system substrate-binding protein</fullName>
    </submittedName>
</protein>
<reference evidence="7 8" key="1">
    <citation type="submission" date="2020-03" db="EMBL/GenBank/DDBJ databases">
        <title>Genomic Encyclopedia of Type Strains, Phase IV (KMG-IV): sequencing the most valuable type-strain genomes for metagenomic binning, comparative biology and taxonomic classification.</title>
        <authorList>
            <person name="Goeker M."/>
        </authorList>
    </citation>
    <scope>NUCLEOTIDE SEQUENCE [LARGE SCALE GENOMIC DNA]</scope>
    <source>
        <strain evidence="7 8">DSM 103870</strain>
    </source>
</reference>
<dbReference type="RefSeq" id="WP_166949767.1">
    <property type="nucleotide sequence ID" value="NZ_JAASQI010000002.1"/>
</dbReference>
<organism evidence="7 8">
    <name type="scientific">Pseudochelatococcus lubricantis</name>
    <dbReference type="NCBI Taxonomy" id="1538102"/>
    <lineage>
        <taxon>Bacteria</taxon>
        <taxon>Pseudomonadati</taxon>
        <taxon>Pseudomonadota</taxon>
        <taxon>Alphaproteobacteria</taxon>
        <taxon>Hyphomicrobiales</taxon>
        <taxon>Chelatococcaceae</taxon>
        <taxon>Pseudochelatococcus</taxon>
    </lineage>
</organism>
<evidence type="ECO:0000313" key="8">
    <source>
        <dbReference type="Proteomes" id="UP001429580"/>
    </source>
</evidence>
<proteinExistence type="inferred from homology"/>
<keyword evidence="3" id="KW-0813">Transport</keyword>
<evidence type="ECO:0000256" key="1">
    <source>
        <dbReference type="ARBA" id="ARBA00004418"/>
    </source>
</evidence>
<comment type="similarity">
    <text evidence="2">Belongs to the prokaryotic sulfate-binding protein family.</text>
</comment>
<comment type="caution">
    <text evidence="7">The sequence shown here is derived from an EMBL/GenBank/DDBJ whole genome shotgun (WGS) entry which is preliminary data.</text>
</comment>
<dbReference type="PANTHER" id="PTHR30368:SF2">
    <property type="entry name" value="SULFATE-BINDING PROTEIN"/>
    <property type="match status" value="1"/>
</dbReference>
<dbReference type="Gene3D" id="3.40.190.10">
    <property type="entry name" value="Periplasmic binding protein-like II"/>
    <property type="match status" value="2"/>
</dbReference>
<dbReference type="CDD" id="cd01005">
    <property type="entry name" value="PBP2_CysP"/>
    <property type="match status" value="1"/>
</dbReference>
<dbReference type="InterPro" id="IPR005669">
    <property type="entry name" value="Thiosulph/SO4-bd"/>
</dbReference>
<evidence type="ECO:0000256" key="2">
    <source>
        <dbReference type="ARBA" id="ARBA00006099"/>
    </source>
</evidence>
<accession>A0ABX0UWN3</accession>
<keyword evidence="4 6" id="KW-0732">Signal</keyword>
<feature type="chain" id="PRO_5046717890" evidence="6">
    <location>
        <begin position="21"/>
        <end position="334"/>
    </location>
</feature>
<dbReference type="NCBIfam" id="TIGR00971">
    <property type="entry name" value="3a0106s03"/>
    <property type="match status" value="1"/>
</dbReference>
<dbReference type="PANTHER" id="PTHR30368">
    <property type="entry name" value="SULFATE-BINDING PROTEIN"/>
    <property type="match status" value="1"/>
</dbReference>
<evidence type="ECO:0000256" key="6">
    <source>
        <dbReference type="SAM" id="SignalP"/>
    </source>
</evidence>
<gene>
    <name evidence="7" type="ORF">FHS82_001175</name>
</gene>
<dbReference type="EMBL" id="JAASQI010000002">
    <property type="protein sequence ID" value="NIJ57349.1"/>
    <property type="molecule type" value="Genomic_DNA"/>
</dbReference>
<feature type="signal peptide" evidence="6">
    <location>
        <begin position="1"/>
        <end position="20"/>
    </location>
</feature>
<name>A0ABX0UWN3_9HYPH</name>
<sequence length="334" mass="36585">MASAAAVVLAGLAGAAPAQAQTTLLNVSYDPTRELYRQINEVFQAKWKKDTGEDVVVRTSHGGSGGQANKVIEGLEADVVTLGIASDIDLIARETGLIPKDWREKLPNHGLPYTSTVVFVVRKGNPKNIRNWDDLVRDDVKIITPNPKTSAGGRWNFLSAWGFVLDHGGDDAKAREFVTKFYKNVPVLDPGARGSTISFAQRDLGDVLPAWENEAHLILSEFGAEKFDIVVPPFSISAEPPVALVVGNVDKKGTRKAAEAYLDFLYSPEAQTIIAKNWYRPSRPETVAAGGVPEFQKLKLFRAEDKFGDWATIQKRFFGESSVFDEISKAIAQK</sequence>
<dbReference type="SUPFAM" id="SSF53850">
    <property type="entry name" value="Periplasmic binding protein-like II"/>
    <property type="match status" value="1"/>
</dbReference>
<dbReference type="Pfam" id="PF13531">
    <property type="entry name" value="SBP_bac_11"/>
    <property type="match status" value="1"/>
</dbReference>
<evidence type="ECO:0000256" key="5">
    <source>
        <dbReference type="ARBA" id="ARBA00022764"/>
    </source>
</evidence>